<sequence>MGIPLTSPGIIVLNSLSLNHNPGPMQIPQVQDNTKTPMFSPSPAFVTPSNAIVQFPSDFLRRENSNNGLIQNSDLLGAGDHTTPIKAKSLTFQAGAKGSDIRTYFKPRAESQQSTPRIHATPNGVTTHASVAASASFSSTEAVGTISSAPLPENPVIDRTLDQDELSSHRRPRRVRDPSIPDTVKQPQAPRKIDDTSPNVQKQPIGRLRNYPVSSGAYIDRPIRGHKNLLSEATSSETAWSPKLDAGDQEARNCAPTFNRAVGPSPIFTHNSSEDSQHQQSKKDEQTLVGALTSAFANNAVPDDFDESSDFSSVSDYSVEAIKRPRRRRIALRRVPQIPTSPALRRHRQERTPKEPHVPPSEKTIRKYLDVEYSSLHLPPGVSVAPENDSEYLDPEDGLLLDYDSSAEIIETRREQERIKLDHAPNILLHNLRFVKQQTESAARRIRPSNPVRQYIVPPVSSTVGYLQRAENNFGKQALDLVWGDLPDWEFISKPRKYRSRVPVNKSHSRETTPVESSDVGEGLGVNNKRSQSENPEIRKRVKFSDEVPNVSVAQAQSAVPNEGDGGVESSGFDAILCGELLQKLTKGKVQIAAQELQHILTFLKHPLLMDVAKKFRKGEDLSSLSTIIYQAYGSIWRSLQHIAQSSLGALGISEAVEGTLRLEAQRIVSSESNVLCSGVLGSLPKGR</sequence>
<evidence type="ECO:0000313" key="2">
    <source>
        <dbReference type="EMBL" id="KAJ3734524.1"/>
    </source>
</evidence>
<reference evidence="2" key="1">
    <citation type="submission" date="2022-08" db="EMBL/GenBank/DDBJ databases">
        <authorList>
            <consortium name="DOE Joint Genome Institute"/>
            <person name="Min B."/>
            <person name="Sierra-Patev S."/>
            <person name="Naranjo-Ortiz M."/>
            <person name="Looney B."/>
            <person name="Konkel Z."/>
            <person name="Slot J.C."/>
            <person name="Sakamoto Y."/>
            <person name="Steenwyk J.L."/>
            <person name="Rokas A."/>
            <person name="Carro J."/>
            <person name="Camarero S."/>
            <person name="Ferreira P."/>
            <person name="Molpeceres G."/>
            <person name="Ruiz-duenas F.J."/>
            <person name="Serrano A."/>
            <person name="Henrissat B."/>
            <person name="Drula E."/>
            <person name="Hughes K.W."/>
            <person name="Mata J.L."/>
            <person name="Ishikawa N.K."/>
            <person name="Vargas-Isla R."/>
            <person name="Ushijima S."/>
            <person name="Smith C.A."/>
            <person name="Ahrendt S."/>
            <person name="Andreopoulos W."/>
            <person name="He G."/>
            <person name="LaButti K."/>
            <person name="Lipzen A."/>
            <person name="Ng V."/>
            <person name="Riley R."/>
            <person name="Sandor L."/>
            <person name="Barry K."/>
            <person name="Martinez A.T."/>
            <person name="Xiao Y."/>
            <person name="Gibbons J.G."/>
            <person name="Terashima K."/>
            <person name="Hibbett D.S."/>
            <person name="Grigoriev I.V."/>
        </authorList>
    </citation>
    <scope>NUCLEOTIDE SEQUENCE</scope>
    <source>
        <strain evidence="2">ET3784</strain>
    </source>
</reference>
<feature type="region of interest" description="Disordered" evidence="1">
    <location>
        <begin position="146"/>
        <end position="219"/>
    </location>
</feature>
<feature type="region of interest" description="Disordered" evidence="1">
    <location>
        <begin position="500"/>
        <end position="541"/>
    </location>
</feature>
<feature type="compositionally biased region" description="Basic and acidic residues" evidence="1">
    <location>
        <begin position="159"/>
        <end position="168"/>
    </location>
</feature>
<name>A0AA38JKQ9_9AGAR</name>
<organism evidence="2 3">
    <name type="scientific">Lentinula guzmanii</name>
    <dbReference type="NCBI Taxonomy" id="2804957"/>
    <lineage>
        <taxon>Eukaryota</taxon>
        <taxon>Fungi</taxon>
        <taxon>Dikarya</taxon>
        <taxon>Basidiomycota</taxon>
        <taxon>Agaricomycotina</taxon>
        <taxon>Agaricomycetes</taxon>
        <taxon>Agaricomycetidae</taxon>
        <taxon>Agaricales</taxon>
        <taxon>Marasmiineae</taxon>
        <taxon>Omphalotaceae</taxon>
        <taxon>Lentinula</taxon>
    </lineage>
</organism>
<protein>
    <submittedName>
        <fullName evidence="2">Uncharacterized protein</fullName>
    </submittedName>
</protein>
<gene>
    <name evidence="2" type="ORF">DFJ43DRAFT_131936</name>
</gene>
<feature type="region of interest" description="Disordered" evidence="1">
    <location>
        <begin position="256"/>
        <end position="285"/>
    </location>
</feature>
<proteinExistence type="predicted"/>
<feature type="compositionally biased region" description="Basic and acidic residues" evidence="1">
    <location>
        <begin position="272"/>
        <end position="285"/>
    </location>
</feature>
<dbReference type="Proteomes" id="UP001176059">
    <property type="component" value="Unassembled WGS sequence"/>
</dbReference>
<dbReference type="AlphaFoldDB" id="A0AA38JKQ9"/>
<feature type="region of interest" description="Disordered" evidence="1">
    <location>
        <begin position="107"/>
        <end position="127"/>
    </location>
</feature>
<dbReference type="EMBL" id="JANVFO010000013">
    <property type="protein sequence ID" value="KAJ3734524.1"/>
    <property type="molecule type" value="Genomic_DNA"/>
</dbReference>
<evidence type="ECO:0000256" key="1">
    <source>
        <dbReference type="SAM" id="MobiDB-lite"/>
    </source>
</evidence>
<accession>A0AA38JKQ9</accession>
<feature type="region of interest" description="Disordered" evidence="1">
    <location>
        <begin position="338"/>
        <end position="361"/>
    </location>
</feature>
<comment type="caution">
    <text evidence="2">The sequence shown here is derived from an EMBL/GenBank/DDBJ whole genome shotgun (WGS) entry which is preliminary data.</text>
</comment>
<evidence type="ECO:0000313" key="3">
    <source>
        <dbReference type="Proteomes" id="UP001176059"/>
    </source>
</evidence>
<reference evidence="2" key="2">
    <citation type="journal article" date="2023" name="Proc. Natl. Acad. Sci. U.S.A.">
        <title>A global phylogenomic analysis of the shiitake genus Lentinula.</title>
        <authorList>
            <person name="Sierra-Patev S."/>
            <person name="Min B."/>
            <person name="Naranjo-Ortiz M."/>
            <person name="Looney B."/>
            <person name="Konkel Z."/>
            <person name="Slot J.C."/>
            <person name="Sakamoto Y."/>
            <person name="Steenwyk J.L."/>
            <person name="Rokas A."/>
            <person name="Carro J."/>
            <person name="Camarero S."/>
            <person name="Ferreira P."/>
            <person name="Molpeceres G."/>
            <person name="Ruiz-Duenas F.J."/>
            <person name="Serrano A."/>
            <person name="Henrissat B."/>
            <person name="Drula E."/>
            <person name="Hughes K.W."/>
            <person name="Mata J.L."/>
            <person name="Ishikawa N.K."/>
            <person name="Vargas-Isla R."/>
            <person name="Ushijima S."/>
            <person name="Smith C.A."/>
            <person name="Donoghue J."/>
            <person name="Ahrendt S."/>
            <person name="Andreopoulos W."/>
            <person name="He G."/>
            <person name="LaButti K."/>
            <person name="Lipzen A."/>
            <person name="Ng V."/>
            <person name="Riley R."/>
            <person name="Sandor L."/>
            <person name="Barry K."/>
            <person name="Martinez A.T."/>
            <person name="Xiao Y."/>
            <person name="Gibbons J.G."/>
            <person name="Terashima K."/>
            <person name="Grigoriev I.V."/>
            <person name="Hibbett D."/>
        </authorList>
    </citation>
    <scope>NUCLEOTIDE SEQUENCE</scope>
    <source>
        <strain evidence="2">ET3784</strain>
    </source>
</reference>
<keyword evidence="3" id="KW-1185">Reference proteome</keyword>